<dbReference type="GO" id="GO:0015833">
    <property type="term" value="P:peptide transport"/>
    <property type="evidence" value="ECO:0007669"/>
    <property type="project" value="TreeGrafter"/>
</dbReference>
<dbReference type="InterPro" id="IPR011980">
    <property type="entry name" value="CntA-like"/>
</dbReference>
<dbReference type="InterPro" id="IPR000914">
    <property type="entry name" value="SBP_5_dom"/>
</dbReference>
<evidence type="ECO:0000256" key="1">
    <source>
        <dbReference type="SAM" id="SignalP"/>
    </source>
</evidence>
<feature type="signal peptide" evidence="1">
    <location>
        <begin position="1"/>
        <end position="25"/>
    </location>
</feature>
<dbReference type="EMBL" id="CP026538">
    <property type="protein sequence ID" value="QAZ66431.1"/>
    <property type="molecule type" value="Genomic_DNA"/>
</dbReference>
<sequence>MRWTRRFCAAFIGMALCCGAGSAQAAQAKAADRELVVANYRDIRNLNPHLYSGEIFAQNLIFESLVINTEKGVEPWLAEGWTVSDDGKVYTFFLRKDVLFSDGEKFDAKAAKLNFDAILANGERHTWLEMIKLMDKVEAVDDHTLRITLKEPYYPFLIEIGVTRPFRFISPKSMKDGSTKDGVTSYVGTGPYVLSDNKVDQVATFTANDKYWGKKPAIKTLKARVIPDNQARLLALKKGEIDLIYGTNLLDAETMRQMETSKEFGTALSKPLSTRNILINSSRPNLGDKRVRQALQHLTDRKAVSEGIFNGIESPADFVLAPTVPYCNVGLTPYAFSHAKADALLDAAGWKQPAPGKPREKDGKPLALELYYNSNSVTEKDISEYLQAEFLKSGVQLNLHGEEEQAYRDRMKAGDFDIVHNISWGTPYDPQSFIGGMVRVVYGDYKAQLGLPDKQKIDETIRAILVSTDPAKRQEMFTWLLTTLHDEAVYLPLTYQRNRAVFTKDLKNVTFNPSQFEIPLEKMAF</sequence>
<dbReference type="Gene3D" id="3.40.190.10">
    <property type="entry name" value="Periplasmic binding protein-like II"/>
    <property type="match status" value="1"/>
</dbReference>
<keyword evidence="4" id="KW-1185">Reference proteome</keyword>
<dbReference type="PANTHER" id="PTHR30290:SF37">
    <property type="entry name" value="NICKEL-BINDING PERIPLASMIC PROTEIN"/>
    <property type="match status" value="1"/>
</dbReference>
<dbReference type="GO" id="GO:0043190">
    <property type="term" value="C:ATP-binding cassette (ABC) transporter complex"/>
    <property type="evidence" value="ECO:0007669"/>
    <property type="project" value="InterPro"/>
</dbReference>
<dbReference type="GO" id="GO:0016151">
    <property type="term" value="F:nickel cation binding"/>
    <property type="evidence" value="ECO:0007669"/>
    <property type="project" value="InterPro"/>
</dbReference>
<dbReference type="SUPFAM" id="SSF53850">
    <property type="entry name" value="Periplasmic binding protein-like II"/>
    <property type="match status" value="1"/>
</dbReference>
<accession>A0A4P6HH38</accession>
<evidence type="ECO:0000313" key="3">
    <source>
        <dbReference type="EMBL" id="QAZ66431.1"/>
    </source>
</evidence>
<dbReference type="OrthoDB" id="5469165at2"/>
<proteinExistence type="predicted"/>
<feature type="domain" description="Solute-binding protein family 5" evidence="2">
    <location>
        <begin position="73"/>
        <end position="436"/>
    </location>
</feature>
<reference evidence="3 4" key="1">
    <citation type="submission" date="2018-02" db="EMBL/GenBank/DDBJ databases">
        <title>Genome sequence of Desulfovibrio carbinolicus DSM 3852.</title>
        <authorList>
            <person name="Wilbanks E."/>
            <person name="Skennerton C.T."/>
            <person name="Orphan V.J."/>
        </authorList>
    </citation>
    <scope>NUCLEOTIDE SEQUENCE [LARGE SCALE GENOMIC DNA]</scope>
    <source>
        <strain evidence="3 4">DSM 3852</strain>
    </source>
</reference>
<gene>
    <name evidence="3" type="primary">nikA</name>
    <name evidence="3" type="ORF">C3Y92_03915</name>
</gene>
<evidence type="ECO:0000259" key="2">
    <source>
        <dbReference type="Pfam" id="PF00496"/>
    </source>
</evidence>
<dbReference type="GO" id="GO:1904680">
    <property type="term" value="F:peptide transmembrane transporter activity"/>
    <property type="evidence" value="ECO:0007669"/>
    <property type="project" value="TreeGrafter"/>
</dbReference>
<dbReference type="KEGG" id="dcb:C3Y92_03915"/>
<dbReference type="GO" id="GO:0020037">
    <property type="term" value="F:heme binding"/>
    <property type="evidence" value="ECO:0007669"/>
    <property type="project" value="InterPro"/>
</dbReference>
<dbReference type="PIRSF" id="PIRSF002741">
    <property type="entry name" value="MppA"/>
    <property type="match status" value="1"/>
</dbReference>
<dbReference type="GO" id="GO:0030288">
    <property type="term" value="C:outer membrane-bounded periplasmic space"/>
    <property type="evidence" value="ECO:0007669"/>
    <property type="project" value="UniProtKB-ARBA"/>
</dbReference>
<name>A0A4P6HH38_9BACT</name>
<organism evidence="3 4">
    <name type="scientific">Solidesulfovibrio carbinolicus</name>
    <dbReference type="NCBI Taxonomy" id="296842"/>
    <lineage>
        <taxon>Bacteria</taxon>
        <taxon>Pseudomonadati</taxon>
        <taxon>Thermodesulfobacteriota</taxon>
        <taxon>Desulfovibrionia</taxon>
        <taxon>Desulfovibrionales</taxon>
        <taxon>Desulfovibrionaceae</taxon>
        <taxon>Solidesulfovibrio</taxon>
    </lineage>
</organism>
<dbReference type="PANTHER" id="PTHR30290">
    <property type="entry name" value="PERIPLASMIC BINDING COMPONENT OF ABC TRANSPORTER"/>
    <property type="match status" value="1"/>
</dbReference>
<dbReference type="CDD" id="cd08489">
    <property type="entry name" value="PBP2_NikA"/>
    <property type="match status" value="1"/>
</dbReference>
<dbReference type="NCBIfam" id="TIGR02294">
    <property type="entry name" value="nickel_nikA"/>
    <property type="match status" value="1"/>
</dbReference>
<feature type="chain" id="PRO_5020898173" evidence="1">
    <location>
        <begin position="26"/>
        <end position="525"/>
    </location>
</feature>
<dbReference type="Gene3D" id="3.10.105.10">
    <property type="entry name" value="Dipeptide-binding Protein, Domain 3"/>
    <property type="match status" value="1"/>
</dbReference>
<protein>
    <submittedName>
        <fullName evidence="3">Nickel ABC transporter, nickel/metallophore periplasmic binding protein</fullName>
    </submittedName>
</protein>
<dbReference type="GO" id="GO:0015675">
    <property type="term" value="P:nickel cation transport"/>
    <property type="evidence" value="ECO:0007669"/>
    <property type="project" value="InterPro"/>
</dbReference>
<dbReference type="InterPro" id="IPR030678">
    <property type="entry name" value="Peptide/Ni-bd"/>
</dbReference>
<evidence type="ECO:0000313" key="4">
    <source>
        <dbReference type="Proteomes" id="UP000293296"/>
    </source>
</evidence>
<dbReference type="InterPro" id="IPR039424">
    <property type="entry name" value="SBP_5"/>
</dbReference>
<dbReference type="Pfam" id="PF00496">
    <property type="entry name" value="SBP_bac_5"/>
    <property type="match status" value="1"/>
</dbReference>
<dbReference type="AlphaFoldDB" id="A0A4P6HH38"/>
<dbReference type="Proteomes" id="UP000293296">
    <property type="component" value="Chromosome"/>
</dbReference>
<keyword evidence="1" id="KW-0732">Signal</keyword>
<dbReference type="RefSeq" id="WP_129349692.1">
    <property type="nucleotide sequence ID" value="NZ_CP026538.1"/>
</dbReference>